<accession>A0AAU8JVF9</accession>
<feature type="compositionally biased region" description="Pro residues" evidence="1">
    <location>
        <begin position="35"/>
        <end position="53"/>
    </location>
</feature>
<evidence type="ECO:0000259" key="3">
    <source>
        <dbReference type="Pfam" id="PF25231"/>
    </source>
</evidence>
<protein>
    <recommendedName>
        <fullName evidence="3">DUF7847 domain-containing protein</fullName>
    </recommendedName>
</protein>
<evidence type="ECO:0000256" key="2">
    <source>
        <dbReference type="SAM" id="Phobius"/>
    </source>
</evidence>
<feature type="compositionally biased region" description="Low complexity" evidence="1">
    <location>
        <begin position="59"/>
        <end position="78"/>
    </location>
</feature>
<proteinExistence type="predicted"/>
<name>A0AAU8JVF9_9ACTN</name>
<organism evidence="4">
    <name type="scientific">Kitasatospora camelliae</name>
    <dbReference type="NCBI Taxonomy" id="3156397"/>
    <lineage>
        <taxon>Bacteria</taxon>
        <taxon>Bacillati</taxon>
        <taxon>Actinomycetota</taxon>
        <taxon>Actinomycetes</taxon>
        <taxon>Kitasatosporales</taxon>
        <taxon>Streptomycetaceae</taxon>
        <taxon>Kitasatospora</taxon>
    </lineage>
</organism>
<keyword evidence="2" id="KW-1133">Transmembrane helix</keyword>
<gene>
    <name evidence="4" type="ORF">ABWK59_13540</name>
</gene>
<evidence type="ECO:0000256" key="1">
    <source>
        <dbReference type="SAM" id="MobiDB-lite"/>
    </source>
</evidence>
<dbReference type="RefSeq" id="WP_354640828.1">
    <property type="nucleotide sequence ID" value="NZ_CP159872.1"/>
</dbReference>
<keyword evidence="2" id="KW-0812">Transmembrane</keyword>
<feature type="transmembrane region" description="Helical" evidence="2">
    <location>
        <begin position="360"/>
        <end position="388"/>
    </location>
</feature>
<feature type="transmembrane region" description="Helical" evidence="2">
    <location>
        <begin position="309"/>
        <end position="340"/>
    </location>
</feature>
<feature type="domain" description="DUF7847" evidence="3">
    <location>
        <begin position="125"/>
        <end position="387"/>
    </location>
</feature>
<feature type="transmembrane region" description="Helical" evidence="2">
    <location>
        <begin position="258"/>
        <end position="288"/>
    </location>
</feature>
<dbReference type="PANTHER" id="PTHR33133:SF1">
    <property type="entry name" value="EXPRESSED PROTEIN-RELATED"/>
    <property type="match status" value="1"/>
</dbReference>
<dbReference type="InterPro" id="IPR057169">
    <property type="entry name" value="DUF7847"/>
</dbReference>
<keyword evidence="2" id="KW-0472">Membrane</keyword>
<feature type="region of interest" description="Disordered" evidence="1">
    <location>
        <begin position="1"/>
        <end position="93"/>
    </location>
</feature>
<feature type="transmembrane region" description="Helical" evidence="2">
    <location>
        <begin position="180"/>
        <end position="201"/>
    </location>
</feature>
<dbReference type="PANTHER" id="PTHR33133">
    <property type="entry name" value="OS08G0107100 PROTEIN-RELATED"/>
    <property type="match status" value="1"/>
</dbReference>
<evidence type="ECO:0000313" key="4">
    <source>
        <dbReference type="EMBL" id="XCM79866.1"/>
    </source>
</evidence>
<dbReference type="Pfam" id="PF25231">
    <property type="entry name" value="DUF7847"/>
    <property type="match status" value="1"/>
</dbReference>
<feature type="transmembrane region" description="Helical" evidence="2">
    <location>
        <begin position="221"/>
        <end position="246"/>
    </location>
</feature>
<feature type="transmembrane region" description="Helical" evidence="2">
    <location>
        <begin position="140"/>
        <end position="160"/>
    </location>
</feature>
<reference evidence="4" key="1">
    <citation type="submission" date="2024-06" db="EMBL/GenBank/DDBJ databases">
        <title>The genome sequences of Kitasatospora sp. strain HUAS MG31.</title>
        <authorList>
            <person name="Mo P."/>
        </authorList>
    </citation>
    <scope>NUCLEOTIDE SEQUENCE</scope>
    <source>
        <strain evidence="4">HUAS MG31</strain>
    </source>
</reference>
<dbReference type="KEGG" id="kcm:ABWK59_13540"/>
<feature type="compositionally biased region" description="Low complexity" evidence="1">
    <location>
        <begin position="23"/>
        <end position="34"/>
    </location>
</feature>
<sequence length="431" mass="43640">MTDTPGWTPPGSTEPDGGSGREPAAGPVPGASGTPVPPTPPPSGPQDTPPPAPYGGQYGVPAGQYGPPPAGQYGAPGAPGVPGAPGPQAGWGPVPGVPYHGGWGVPAAPKPGVIPLRPLSVGELLDGAVSTVRRYWKPTIGFSLGLAAVQQTVAAAANWWALESDVRGADSIATVASLPLGLLITILTSGLLTIVVSRGVIGEQVTLREAWAGARGQLLRLTGLTMLSFLILVGVLSVAIVPMVLAVGVSGSSGPASLILTAVLFLAALAVCLWLWIALSLAAPALMLEKQGVIAAMRRSWRLVKGSWWRIFGINLLTKLLILIISAISGAVVAVVAIVLTGAVLGVSESGGLAEATLPFLVITAVITTLISAVTIPVEAAMNVLIYIDQRIRREALDIELARAAGLPMYGATGWSGTAPTIPGQTTPPGA</sequence>
<dbReference type="EMBL" id="CP159872">
    <property type="protein sequence ID" value="XCM79866.1"/>
    <property type="molecule type" value="Genomic_DNA"/>
</dbReference>
<dbReference type="AlphaFoldDB" id="A0AAU8JVF9"/>